<keyword evidence="3 4" id="KW-0413">Isomerase</keyword>
<dbReference type="GO" id="GO:0005829">
    <property type="term" value="C:cytosol"/>
    <property type="evidence" value="ECO:0007669"/>
    <property type="project" value="TreeGrafter"/>
</dbReference>
<feature type="modified residue" description="N6-(pyridoxal phosphate)lysine" evidence="4 5">
    <location>
        <position position="58"/>
    </location>
</feature>
<evidence type="ECO:0000256" key="4">
    <source>
        <dbReference type="HAMAP-Rule" id="MF_01201"/>
    </source>
</evidence>
<dbReference type="Pfam" id="PF00842">
    <property type="entry name" value="Ala_racemase_C"/>
    <property type="match status" value="1"/>
</dbReference>
<comment type="cofactor">
    <cofactor evidence="1 4 5">
        <name>pyridoxal 5'-phosphate</name>
        <dbReference type="ChEBI" id="CHEBI:597326"/>
    </cofactor>
</comment>
<dbReference type="RefSeq" id="WP_140800407.1">
    <property type="nucleotide sequence ID" value="NZ_CP017173.1"/>
</dbReference>
<dbReference type="PROSITE" id="PS00395">
    <property type="entry name" value="ALANINE_RACEMASE"/>
    <property type="match status" value="1"/>
</dbReference>
<protein>
    <recommendedName>
        <fullName evidence="4">Alanine racemase</fullName>
        <ecNumber evidence="4">5.1.1.1</ecNumber>
    </recommendedName>
</protein>
<dbReference type="AlphaFoldDB" id="A0AAE6G6S6"/>
<name>A0AAE6G6S6_MYXXA</name>
<evidence type="ECO:0000259" key="7">
    <source>
        <dbReference type="SMART" id="SM01005"/>
    </source>
</evidence>
<dbReference type="HAMAP" id="MF_01201">
    <property type="entry name" value="Ala_racemase"/>
    <property type="match status" value="1"/>
</dbReference>
<dbReference type="InterPro" id="IPR011079">
    <property type="entry name" value="Ala_racemase_C"/>
</dbReference>
<dbReference type="CDD" id="cd00430">
    <property type="entry name" value="PLPDE_III_AR"/>
    <property type="match status" value="1"/>
</dbReference>
<organism evidence="8 9">
    <name type="scientific">Myxococcus xanthus</name>
    <dbReference type="NCBI Taxonomy" id="34"/>
    <lineage>
        <taxon>Bacteria</taxon>
        <taxon>Pseudomonadati</taxon>
        <taxon>Myxococcota</taxon>
        <taxon>Myxococcia</taxon>
        <taxon>Myxococcales</taxon>
        <taxon>Cystobacterineae</taxon>
        <taxon>Myxococcaceae</taxon>
        <taxon>Myxococcus</taxon>
    </lineage>
</organism>
<dbReference type="InterPro" id="IPR000821">
    <property type="entry name" value="Ala_racemase"/>
</dbReference>
<dbReference type="SMART" id="SM01005">
    <property type="entry name" value="Ala_racemase_C"/>
    <property type="match status" value="1"/>
</dbReference>
<dbReference type="GO" id="GO:0008784">
    <property type="term" value="F:alanine racemase activity"/>
    <property type="evidence" value="ECO:0007669"/>
    <property type="project" value="UniProtKB-UniRule"/>
</dbReference>
<comment type="pathway">
    <text evidence="4">Amino-acid biosynthesis; D-alanine biosynthesis; D-alanine from L-alanine: step 1/1.</text>
</comment>
<feature type="domain" description="Alanine racemase C-terminal" evidence="7">
    <location>
        <begin position="281"/>
        <end position="409"/>
    </location>
</feature>
<sequence>MAASVVEVNVESIGSGPGDAVHSSWLELSASALRHNVAVFRALEGQGAAPRALGVVLKGNAYGHGLAQVLPVVHGEVDLLYVIAPQDALKVREYERARGLAPRQVLVLGAVAPDEAVVLAREGVDAVVADRGWADAAAVLRAAKLERPLRVHVHLDTGLGREGFTLEGLPTESRFLSESRDVLEVVGALSHFANTEDVTEQGYALAQVDAFEKGLAFLSEQLAPARPLQRHIAASAATLVLPRARYEALRVGISLYGLWPSPETRLSARLVLGEVPVLKPVLSWRCRSQVVKWLPAGSYVGYGCTYRCPEPTRIAVLPVGYYDGYPRLASGKAHVLVNGRRCPVLGRVMMNHLIVDVTRATSDERPVTATLMGRDGEESVPAESLAGWAQTIHYEVVTRLGAHLKRTVVA</sequence>
<feature type="binding site" evidence="4 6">
    <location>
        <position position="161"/>
    </location>
    <ligand>
        <name>substrate</name>
    </ligand>
</feature>
<evidence type="ECO:0000256" key="1">
    <source>
        <dbReference type="ARBA" id="ARBA00001933"/>
    </source>
</evidence>
<accession>A0AAE6G6S6</accession>
<evidence type="ECO:0000256" key="6">
    <source>
        <dbReference type="PIRSR" id="PIRSR600821-52"/>
    </source>
</evidence>
<feature type="binding site" evidence="4 6">
    <location>
        <position position="350"/>
    </location>
    <ligand>
        <name>substrate</name>
    </ligand>
</feature>
<dbReference type="Proteomes" id="UP000320179">
    <property type="component" value="Chromosome"/>
</dbReference>
<evidence type="ECO:0000313" key="9">
    <source>
        <dbReference type="Proteomes" id="UP000320179"/>
    </source>
</evidence>
<dbReference type="InterPro" id="IPR029066">
    <property type="entry name" value="PLP-binding_barrel"/>
</dbReference>
<comment type="catalytic activity">
    <reaction evidence="4">
        <text>L-alanine = D-alanine</text>
        <dbReference type="Rhea" id="RHEA:20249"/>
        <dbReference type="ChEBI" id="CHEBI:57416"/>
        <dbReference type="ChEBI" id="CHEBI:57972"/>
        <dbReference type="EC" id="5.1.1.1"/>
    </reaction>
</comment>
<dbReference type="Pfam" id="PF01168">
    <property type="entry name" value="Ala_racemase_N"/>
    <property type="match status" value="1"/>
</dbReference>
<dbReference type="PRINTS" id="PR00992">
    <property type="entry name" value="ALARACEMASE"/>
</dbReference>
<comment type="function">
    <text evidence="4">Catalyzes the interconversion of L-alanine and D-alanine. May also act on other amino acids.</text>
</comment>
<dbReference type="GO" id="GO:0030632">
    <property type="term" value="P:D-alanine biosynthetic process"/>
    <property type="evidence" value="ECO:0007669"/>
    <property type="project" value="UniProtKB-UniRule"/>
</dbReference>
<dbReference type="Gene3D" id="2.40.37.10">
    <property type="entry name" value="Lyase, Ornithine Decarboxylase, Chain A, domain 1"/>
    <property type="match status" value="1"/>
</dbReference>
<evidence type="ECO:0000256" key="3">
    <source>
        <dbReference type="ARBA" id="ARBA00023235"/>
    </source>
</evidence>
<dbReference type="PANTHER" id="PTHR30511">
    <property type="entry name" value="ALANINE RACEMASE"/>
    <property type="match status" value="1"/>
</dbReference>
<dbReference type="EMBL" id="CP017174">
    <property type="protein sequence ID" value="QDE71943.1"/>
    <property type="molecule type" value="Genomic_DNA"/>
</dbReference>
<dbReference type="NCBIfam" id="TIGR00492">
    <property type="entry name" value="alr"/>
    <property type="match status" value="1"/>
</dbReference>
<dbReference type="InterPro" id="IPR009006">
    <property type="entry name" value="Ala_racemase/Decarboxylase_C"/>
</dbReference>
<feature type="active site" description="Proton acceptor; specific for D-alanine" evidence="4">
    <location>
        <position position="58"/>
    </location>
</feature>
<evidence type="ECO:0000313" key="8">
    <source>
        <dbReference type="EMBL" id="QDE71943.1"/>
    </source>
</evidence>
<dbReference type="InterPro" id="IPR001608">
    <property type="entry name" value="Ala_racemase_N"/>
</dbReference>
<reference evidence="8 9" key="1">
    <citation type="journal article" date="2019" name="Science">
        <title>Social genes are selection hotspots in kin groups of a soil microbe.</title>
        <authorList>
            <person name="Wielgoss S."/>
            <person name="Wolfensberger R."/>
            <person name="Sun L."/>
            <person name="Fiegna F."/>
            <person name="Velicer G.J."/>
        </authorList>
    </citation>
    <scope>NUCLEOTIDE SEQUENCE [LARGE SCALE GENOMIC DNA]</scope>
    <source>
        <strain evidence="8 9">MC3.5.9c15</strain>
    </source>
</reference>
<dbReference type="PANTHER" id="PTHR30511:SF0">
    <property type="entry name" value="ALANINE RACEMASE, CATABOLIC-RELATED"/>
    <property type="match status" value="1"/>
</dbReference>
<dbReference type="EC" id="5.1.1.1" evidence="4"/>
<gene>
    <name evidence="8" type="ORF">BHS09_35935</name>
</gene>
<dbReference type="GO" id="GO:0030170">
    <property type="term" value="F:pyridoxal phosphate binding"/>
    <property type="evidence" value="ECO:0007669"/>
    <property type="project" value="UniProtKB-UniRule"/>
</dbReference>
<keyword evidence="2 4" id="KW-0663">Pyridoxal phosphate</keyword>
<dbReference type="SUPFAM" id="SSF50621">
    <property type="entry name" value="Alanine racemase C-terminal domain-like"/>
    <property type="match status" value="1"/>
</dbReference>
<dbReference type="Gene3D" id="3.20.20.10">
    <property type="entry name" value="Alanine racemase"/>
    <property type="match status" value="1"/>
</dbReference>
<dbReference type="SUPFAM" id="SSF51419">
    <property type="entry name" value="PLP-binding barrel"/>
    <property type="match status" value="1"/>
</dbReference>
<dbReference type="InterPro" id="IPR020622">
    <property type="entry name" value="Ala_racemase_pyridoxalP-BS"/>
</dbReference>
<comment type="similarity">
    <text evidence="4">Belongs to the alanine racemase family.</text>
</comment>
<feature type="active site" description="Proton acceptor; specific for L-alanine" evidence="4">
    <location>
        <position position="302"/>
    </location>
</feature>
<evidence type="ECO:0000256" key="2">
    <source>
        <dbReference type="ARBA" id="ARBA00022898"/>
    </source>
</evidence>
<evidence type="ECO:0000256" key="5">
    <source>
        <dbReference type="PIRSR" id="PIRSR600821-50"/>
    </source>
</evidence>
<proteinExistence type="inferred from homology"/>